<dbReference type="AlphaFoldDB" id="A0A3N4J8X2"/>
<feature type="transmembrane region" description="Helical" evidence="1">
    <location>
        <begin position="72"/>
        <end position="90"/>
    </location>
</feature>
<accession>A0A3N4J8X2</accession>
<keyword evidence="1" id="KW-1133">Transmembrane helix</keyword>
<gene>
    <name evidence="2" type="ORF">L873DRAFT_1746534</name>
</gene>
<evidence type="ECO:0000256" key="1">
    <source>
        <dbReference type="SAM" id="Phobius"/>
    </source>
</evidence>
<keyword evidence="1" id="KW-0472">Membrane</keyword>
<evidence type="ECO:0000313" key="2">
    <source>
        <dbReference type="EMBL" id="RPA94645.1"/>
    </source>
</evidence>
<sequence>MRSGYNGICANRRMWITCLIARWVRDISMHLCGMSGRLAFERLLPSKSPSSCPSVNQPWTQKLSTNSDSLETFFLFSIVVCSGLLLWSYVYSSPLLYDTGINRVRLSPFTGQK</sequence>
<dbReference type="Proteomes" id="UP000276215">
    <property type="component" value="Unassembled WGS sequence"/>
</dbReference>
<reference evidence="2 3" key="1">
    <citation type="journal article" date="2018" name="Nat. Ecol. Evol.">
        <title>Pezizomycetes genomes reveal the molecular basis of ectomycorrhizal truffle lifestyle.</title>
        <authorList>
            <person name="Murat C."/>
            <person name="Payen T."/>
            <person name="Noel B."/>
            <person name="Kuo A."/>
            <person name="Morin E."/>
            <person name="Chen J."/>
            <person name="Kohler A."/>
            <person name="Krizsan K."/>
            <person name="Balestrini R."/>
            <person name="Da Silva C."/>
            <person name="Montanini B."/>
            <person name="Hainaut M."/>
            <person name="Levati E."/>
            <person name="Barry K.W."/>
            <person name="Belfiori B."/>
            <person name="Cichocki N."/>
            <person name="Clum A."/>
            <person name="Dockter R.B."/>
            <person name="Fauchery L."/>
            <person name="Guy J."/>
            <person name="Iotti M."/>
            <person name="Le Tacon F."/>
            <person name="Lindquist E.A."/>
            <person name="Lipzen A."/>
            <person name="Malagnac F."/>
            <person name="Mello A."/>
            <person name="Molinier V."/>
            <person name="Miyauchi S."/>
            <person name="Poulain J."/>
            <person name="Riccioni C."/>
            <person name="Rubini A."/>
            <person name="Sitrit Y."/>
            <person name="Splivallo R."/>
            <person name="Traeger S."/>
            <person name="Wang M."/>
            <person name="Zifcakova L."/>
            <person name="Wipf D."/>
            <person name="Zambonelli A."/>
            <person name="Paolocci F."/>
            <person name="Nowrousian M."/>
            <person name="Ottonello S."/>
            <person name="Baldrian P."/>
            <person name="Spatafora J.W."/>
            <person name="Henrissat B."/>
            <person name="Nagy L.G."/>
            <person name="Aury J.M."/>
            <person name="Wincker P."/>
            <person name="Grigoriev I.V."/>
            <person name="Bonfante P."/>
            <person name="Martin F.M."/>
        </authorList>
    </citation>
    <scope>NUCLEOTIDE SEQUENCE [LARGE SCALE GENOMIC DNA]</scope>
    <source>
        <strain evidence="2 3">120613-1</strain>
    </source>
</reference>
<evidence type="ECO:0000313" key="3">
    <source>
        <dbReference type="Proteomes" id="UP000276215"/>
    </source>
</evidence>
<proteinExistence type="predicted"/>
<organism evidence="2 3">
    <name type="scientific">Choiromyces venosus 120613-1</name>
    <dbReference type="NCBI Taxonomy" id="1336337"/>
    <lineage>
        <taxon>Eukaryota</taxon>
        <taxon>Fungi</taxon>
        <taxon>Dikarya</taxon>
        <taxon>Ascomycota</taxon>
        <taxon>Pezizomycotina</taxon>
        <taxon>Pezizomycetes</taxon>
        <taxon>Pezizales</taxon>
        <taxon>Tuberaceae</taxon>
        <taxon>Choiromyces</taxon>
    </lineage>
</organism>
<keyword evidence="1" id="KW-0812">Transmembrane</keyword>
<keyword evidence="3" id="KW-1185">Reference proteome</keyword>
<protein>
    <submittedName>
        <fullName evidence="2">Uncharacterized protein</fullName>
    </submittedName>
</protein>
<dbReference type="EMBL" id="ML120434">
    <property type="protein sequence ID" value="RPA94645.1"/>
    <property type="molecule type" value="Genomic_DNA"/>
</dbReference>
<name>A0A3N4J8X2_9PEZI</name>